<dbReference type="STRING" id="53326.A0A016VEL6"/>
<keyword evidence="3 13" id="KW-0813">Transport</keyword>
<dbReference type="PANTHER" id="PTHR11690">
    <property type="entry name" value="AMILORIDE-SENSITIVE SODIUM CHANNEL-RELATED"/>
    <property type="match status" value="1"/>
</dbReference>
<keyword evidence="6 15" id="KW-1133">Transmembrane helix</keyword>
<keyword evidence="11 13" id="KW-0739">Sodium transport</keyword>
<feature type="region of interest" description="Disordered" evidence="14">
    <location>
        <begin position="195"/>
        <end position="256"/>
    </location>
</feature>
<dbReference type="PRINTS" id="PR01078">
    <property type="entry name" value="AMINACHANNEL"/>
</dbReference>
<evidence type="ECO:0000256" key="9">
    <source>
        <dbReference type="ARBA" id="ARBA00023136"/>
    </source>
</evidence>
<dbReference type="Proteomes" id="UP000024635">
    <property type="component" value="Unassembled WGS sequence"/>
</dbReference>
<evidence type="ECO:0000256" key="8">
    <source>
        <dbReference type="ARBA" id="ARBA00023065"/>
    </source>
</evidence>
<reference evidence="17" key="1">
    <citation type="journal article" date="2015" name="Nat. Genet.">
        <title>The genome and transcriptome of the zoonotic hookworm Ancylostoma ceylanicum identify infection-specific gene families.</title>
        <authorList>
            <person name="Schwarz E.M."/>
            <person name="Hu Y."/>
            <person name="Antoshechkin I."/>
            <person name="Miller M.M."/>
            <person name="Sternberg P.W."/>
            <person name="Aroian R.V."/>
        </authorList>
    </citation>
    <scope>NUCLEOTIDE SEQUENCE</scope>
    <source>
        <strain evidence="17">HY135</strain>
    </source>
</reference>
<dbReference type="PANTHER" id="PTHR11690:SF222">
    <property type="entry name" value="AMILORIDE-SENSITIVE SODIUM CHANNEL SUBUNIT GAMMA"/>
    <property type="match status" value="1"/>
</dbReference>
<feature type="transmembrane region" description="Helical" evidence="15">
    <location>
        <begin position="131"/>
        <end position="155"/>
    </location>
</feature>
<dbReference type="GO" id="GO:0005886">
    <property type="term" value="C:plasma membrane"/>
    <property type="evidence" value="ECO:0007669"/>
    <property type="project" value="TreeGrafter"/>
</dbReference>
<proteinExistence type="inferred from homology"/>
<comment type="caution">
    <text evidence="16">The sequence shown here is derived from an EMBL/GenBank/DDBJ whole genome shotgun (WGS) entry which is preliminary data.</text>
</comment>
<feature type="compositionally biased region" description="Basic and acidic residues" evidence="14">
    <location>
        <begin position="214"/>
        <end position="231"/>
    </location>
</feature>
<evidence type="ECO:0000256" key="5">
    <source>
        <dbReference type="ARBA" id="ARBA00022692"/>
    </source>
</evidence>
<accession>A0A016VEL6</accession>
<comment type="similarity">
    <text evidence="2 13">Belongs to the amiloride-sensitive sodium channel (TC 1.A.6) family.</text>
</comment>
<keyword evidence="10" id="KW-0325">Glycoprotein</keyword>
<dbReference type="Gene3D" id="1.10.287.770">
    <property type="entry name" value="YojJ-like"/>
    <property type="match status" value="1"/>
</dbReference>
<organism evidence="16 17">
    <name type="scientific">Ancylostoma ceylanicum</name>
    <dbReference type="NCBI Taxonomy" id="53326"/>
    <lineage>
        <taxon>Eukaryota</taxon>
        <taxon>Metazoa</taxon>
        <taxon>Ecdysozoa</taxon>
        <taxon>Nematoda</taxon>
        <taxon>Chromadorea</taxon>
        <taxon>Rhabditida</taxon>
        <taxon>Rhabditina</taxon>
        <taxon>Rhabditomorpha</taxon>
        <taxon>Strongyloidea</taxon>
        <taxon>Ancylostomatidae</taxon>
        <taxon>Ancylostomatinae</taxon>
        <taxon>Ancylostoma</taxon>
    </lineage>
</organism>
<evidence type="ECO:0000256" key="11">
    <source>
        <dbReference type="ARBA" id="ARBA00023201"/>
    </source>
</evidence>
<evidence type="ECO:0000256" key="15">
    <source>
        <dbReference type="SAM" id="Phobius"/>
    </source>
</evidence>
<evidence type="ECO:0000256" key="12">
    <source>
        <dbReference type="ARBA" id="ARBA00023303"/>
    </source>
</evidence>
<dbReference type="OrthoDB" id="8065060at2759"/>
<dbReference type="Pfam" id="PF00858">
    <property type="entry name" value="ASC"/>
    <property type="match status" value="1"/>
</dbReference>
<keyword evidence="7" id="KW-0915">Sodium</keyword>
<evidence type="ECO:0000256" key="10">
    <source>
        <dbReference type="ARBA" id="ARBA00023180"/>
    </source>
</evidence>
<evidence type="ECO:0008006" key="18">
    <source>
        <dbReference type="Google" id="ProtNLM"/>
    </source>
</evidence>
<feature type="compositionally biased region" description="Basic and acidic residues" evidence="14">
    <location>
        <begin position="247"/>
        <end position="256"/>
    </location>
</feature>
<protein>
    <recommendedName>
        <fullName evidence="18">Amiloride-sensitive sodium channel</fullName>
    </recommendedName>
</protein>
<keyword evidence="12 13" id="KW-0407">Ion channel</keyword>
<dbReference type="EMBL" id="JARK01001347">
    <property type="protein sequence ID" value="EYC26039.1"/>
    <property type="molecule type" value="Genomic_DNA"/>
</dbReference>
<dbReference type="AlphaFoldDB" id="A0A016VEL6"/>
<dbReference type="GO" id="GO:0015280">
    <property type="term" value="F:ligand-gated sodium channel activity"/>
    <property type="evidence" value="ECO:0007669"/>
    <property type="project" value="TreeGrafter"/>
</dbReference>
<evidence type="ECO:0000313" key="17">
    <source>
        <dbReference type="Proteomes" id="UP000024635"/>
    </source>
</evidence>
<evidence type="ECO:0000256" key="4">
    <source>
        <dbReference type="ARBA" id="ARBA00022461"/>
    </source>
</evidence>
<evidence type="ECO:0000256" key="13">
    <source>
        <dbReference type="RuleBase" id="RU000679"/>
    </source>
</evidence>
<keyword evidence="9 15" id="KW-0472">Membrane</keyword>
<keyword evidence="4 13" id="KW-0894">Sodium channel</keyword>
<comment type="subcellular location">
    <subcellularLocation>
        <location evidence="1">Membrane</location>
        <topology evidence="1">Multi-pass membrane protein</topology>
    </subcellularLocation>
</comment>
<evidence type="ECO:0000256" key="1">
    <source>
        <dbReference type="ARBA" id="ARBA00004141"/>
    </source>
</evidence>
<evidence type="ECO:0000256" key="7">
    <source>
        <dbReference type="ARBA" id="ARBA00023053"/>
    </source>
</evidence>
<evidence type="ECO:0000256" key="2">
    <source>
        <dbReference type="ARBA" id="ARBA00007193"/>
    </source>
</evidence>
<gene>
    <name evidence="16" type="primary">Acey_s0011.g1527</name>
    <name evidence="16" type="ORF">Y032_0011g1527</name>
</gene>
<evidence type="ECO:0000256" key="3">
    <source>
        <dbReference type="ARBA" id="ARBA00022448"/>
    </source>
</evidence>
<sequence>MTLIPPECHTAVRTKTAKSVEFVVRCETPWRNFQMRLGEGVDYYDIQRCEECKIECNSIVYHAYNSYGHGFSNEALTRLNKKNRSWSIPHMKSNFLTVNVFFRDMSYIEYGQIQGTSLTETLSDIGGNMGMFLGMSVITVIEIVMFCFKIGWITISKKRRDYMYQKQAREKEHEEQLEKTVEEFKFLHDHKYGSDTKNDGAGVQTLTSSASFENDAKLKDDQTEVEVDHQTRPGPTIAPAKPLSATEEEKEKPQSD</sequence>
<evidence type="ECO:0000313" key="16">
    <source>
        <dbReference type="EMBL" id="EYC26039.1"/>
    </source>
</evidence>
<keyword evidence="17" id="KW-1185">Reference proteome</keyword>
<evidence type="ECO:0000256" key="14">
    <source>
        <dbReference type="SAM" id="MobiDB-lite"/>
    </source>
</evidence>
<name>A0A016VEL6_9BILA</name>
<keyword evidence="8 13" id="KW-0406">Ion transport</keyword>
<keyword evidence="5 13" id="KW-0812">Transmembrane</keyword>
<dbReference type="InterPro" id="IPR001873">
    <property type="entry name" value="ENaC"/>
</dbReference>
<evidence type="ECO:0000256" key="6">
    <source>
        <dbReference type="ARBA" id="ARBA00022989"/>
    </source>
</evidence>